<dbReference type="Gene3D" id="3.40.600.10">
    <property type="entry name" value="DNA mismatch repair MutH/Restriction endonuclease, type II"/>
    <property type="match status" value="1"/>
</dbReference>
<gene>
    <name evidence="7 9" type="primary">mutH</name>
    <name evidence="9" type="ORF">E3U44_06865</name>
</gene>
<evidence type="ECO:0000256" key="2">
    <source>
        <dbReference type="ARBA" id="ARBA00022722"/>
    </source>
</evidence>
<dbReference type="EMBL" id="CP038033">
    <property type="protein sequence ID" value="QBQ54257.1"/>
    <property type="molecule type" value="Genomic_DNA"/>
</dbReference>
<dbReference type="AlphaFoldDB" id="A0A4P7BY49"/>
<protein>
    <recommendedName>
        <fullName evidence="7">DNA mismatch repair protein MutH</fullName>
    </recommendedName>
    <alternativeName>
        <fullName evidence="7">Methyl-directed mismatch repair protein</fullName>
    </alternativeName>
</protein>
<comment type="similarity">
    <text evidence="7">Belongs to the MutH family.</text>
</comment>
<dbReference type="Pfam" id="PF02976">
    <property type="entry name" value="MutH"/>
    <property type="match status" value="1"/>
</dbReference>
<dbReference type="HAMAP" id="MF_00759">
    <property type="entry name" value="MutH"/>
    <property type="match status" value="1"/>
</dbReference>
<dbReference type="RefSeq" id="WP_134357388.1">
    <property type="nucleotide sequence ID" value="NZ_CP038033.1"/>
</dbReference>
<evidence type="ECO:0000256" key="4">
    <source>
        <dbReference type="ARBA" id="ARBA00022763"/>
    </source>
</evidence>
<dbReference type="InterPro" id="IPR011335">
    <property type="entry name" value="Restrct_endonuc-II-like"/>
</dbReference>
<dbReference type="InterPro" id="IPR037057">
    <property type="entry name" value="DNA_rep_MutH/T2_RE_sf"/>
</dbReference>
<dbReference type="GO" id="GO:0006298">
    <property type="term" value="P:mismatch repair"/>
    <property type="evidence" value="ECO:0007669"/>
    <property type="project" value="UniProtKB-UniRule"/>
</dbReference>
<sequence length="231" mass="25386">MVVFSIAPPTSEDEVLARAQELAGLPLGQIAAHFGRRVPGNLRRAKGWVGELLEFALGATSGSQAAPDFPHLGVEMKTLPLRADGRPKESTYVCTVPLTDFNICWETSWVRRKLSRVLWLPVEADAGVPLPERRVGMALLWSPSAEEEAILRADWEELMEMVCLGQLESITAHHGVYLQIRPKAANGRALCEGIGENGEPVLTLPRGFYLRSGFTTALLGRYYANGSFSER</sequence>
<keyword evidence="10" id="KW-1185">Reference proteome</keyword>
<dbReference type="OrthoDB" id="5634909at2"/>
<dbReference type="InterPro" id="IPR004230">
    <property type="entry name" value="DNA_mismatch_repair_MutH"/>
</dbReference>
<keyword evidence="6 7" id="KW-0234">DNA repair</keyword>
<evidence type="ECO:0000313" key="10">
    <source>
        <dbReference type="Proteomes" id="UP000294325"/>
    </source>
</evidence>
<dbReference type="GO" id="GO:0006304">
    <property type="term" value="P:DNA modification"/>
    <property type="evidence" value="ECO:0007669"/>
    <property type="project" value="InterPro"/>
</dbReference>
<dbReference type="CDD" id="cd00583">
    <property type="entry name" value="MutH-like"/>
    <property type="match status" value="1"/>
</dbReference>
<dbReference type="GO" id="GO:0016787">
    <property type="term" value="F:hydrolase activity"/>
    <property type="evidence" value="ECO:0007669"/>
    <property type="project" value="UniProtKB-KW"/>
</dbReference>
<feature type="domain" description="DNA mismatch repair MutH/Type II restriction enzyme Sau3AI" evidence="8">
    <location>
        <begin position="57"/>
        <end position="154"/>
    </location>
</feature>
<dbReference type="SUPFAM" id="SSF52980">
    <property type="entry name" value="Restriction endonuclease-like"/>
    <property type="match status" value="1"/>
</dbReference>
<evidence type="ECO:0000259" key="8">
    <source>
        <dbReference type="SMART" id="SM00927"/>
    </source>
</evidence>
<dbReference type="NCBIfam" id="TIGR02248">
    <property type="entry name" value="mutH_TIGR"/>
    <property type="match status" value="1"/>
</dbReference>
<dbReference type="GO" id="GO:0004519">
    <property type="term" value="F:endonuclease activity"/>
    <property type="evidence" value="ECO:0007669"/>
    <property type="project" value="UniProtKB-UniRule"/>
</dbReference>
<dbReference type="Proteomes" id="UP000294325">
    <property type="component" value="Chromosome"/>
</dbReference>
<name>A0A4P7BY49_9GAMM</name>
<keyword evidence="5 7" id="KW-0378">Hydrolase</keyword>
<dbReference type="GO" id="GO:0003677">
    <property type="term" value="F:DNA binding"/>
    <property type="evidence" value="ECO:0007669"/>
    <property type="project" value="InterPro"/>
</dbReference>
<evidence type="ECO:0000313" key="9">
    <source>
        <dbReference type="EMBL" id="QBQ54257.1"/>
    </source>
</evidence>
<keyword evidence="1 7" id="KW-0963">Cytoplasm</keyword>
<evidence type="ECO:0000256" key="7">
    <source>
        <dbReference type="HAMAP-Rule" id="MF_00759"/>
    </source>
</evidence>
<accession>A0A4P7BY49</accession>
<evidence type="ECO:0000256" key="1">
    <source>
        <dbReference type="ARBA" id="ARBA00022490"/>
    </source>
</evidence>
<keyword evidence="3 7" id="KW-0255">Endonuclease</keyword>
<evidence type="ECO:0000256" key="5">
    <source>
        <dbReference type="ARBA" id="ARBA00022801"/>
    </source>
</evidence>
<dbReference type="KEGG" id="nwr:E3U44_06865"/>
<comment type="function">
    <text evidence="7">Sequence-specific endonuclease that cleaves unmethylated GATC sequences. It is involved in DNA mismatch repair.</text>
</comment>
<dbReference type="SMART" id="SM00927">
    <property type="entry name" value="MutH"/>
    <property type="match status" value="1"/>
</dbReference>
<dbReference type="NCBIfam" id="NF003458">
    <property type="entry name" value="PRK05070.1"/>
    <property type="match status" value="1"/>
</dbReference>
<proteinExistence type="inferred from homology"/>
<keyword evidence="4 7" id="KW-0227">DNA damage</keyword>
<organism evidence="9 10">
    <name type="scientific">Nitrosococcus wardiae</name>
    <dbReference type="NCBI Taxonomy" id="1814290"/>
    <lineage>
        <taxon>Bacteria</taxon>
        <taxon>Pseudomonadati</taxon>
        <taxon>Pseudomonadota</taxon>
        <taxon>Gammaproteobacteria</taxon>
        <taxon>Chromatiales</taxon>
        <taxon>Chromatiaceae</taxon>
        <taxon>Nitrosococcus</taxon>
    </lineage>
</organism>
<evidence type="ECO:0000256" key="3">
    <source>
        <dbReference type="ARBA" id="ARBA00022759"/>
    </source>
</evidence>
<dbReference type="InterPro" id="IPR011337">
    <property type="entry name" value="DNA_rep_MutH/RE_typeII_Sau3AI"/>
</dbReference>
<evidence type="ECO:0000256" key="6">
    <source>
        <dbReference type="ARBA" id="ARBA00023204"/>
    </source>
</evidence>
<keyword evidence="2 7" id="KW-0540">Nuclease</keyword>
<comment type="subcellular location">
    <subcellularLocation>
        <location evidence="7">Cytoplasm</location>
    </subcellularLocation>
</comment>
<reference evidence="9 10" key="1">
    <citation type="submission" date="2019-03" db="EMBL/GenBank/DDBJ databases">
        <title>The genome sequence of Nitrosococcus wardiae strain D1FHST reveals the archetypal metabolic capacity of ammonia-oxidizing Gammaproteobacteria.</title>
        <authorList>
            <person name="Wang L."/>
            <person name="Lim C.K."/>
            <person name="Hanson T.E."/>
            <person name="Dang H."/>
            <person name="Klotz M.G."/>
        </authorList>
    </citation>
    <scope>NUCLEOTIDE SEQUENCE [LARGE SCALE GENOMIC DNA]</scope>
    <source>
        <strain evidence="9 10">D1FHS</strain>
    </source>
</reference>
<dbReference type="GO" id="GO:0005737">
    <property type="term" value="C:cytoplasm"/>
    <property type="evidence" value="ECO:0007669"/>
    <property type="project" value="UniProtKB-SubCell"/>
</dbReference>